<evidence type="ECO:0000313" key="2">
    <source>
        <dbReference type="EMBL" id="AAB84581.1"/>
    </source>
</evidence>
<gene>
    <name evidence="2" type="ordered locus">MTH_67</name>
    <name evidence="3" type="ordered locus">MTH_82</name>
</gene>
<organism evidence="2 4">
    <name type="scientific">Methanothermobacter thermautotrophicus (strain ATCC 29096 / DSM 1053 / JCM 10044 / NBRC 100330 / Delta H)</name>
    <name type="common">Methanobacterium thermoautotrophicum</name>
    <dbReference type="NCBI Taxonomy" id="187420"/>
    <lineage>
        <taxon>Archaea</taxon>
        <taxon>Methanobacteriati</taxon>
        <taxon>Methanobacteriota</taxon>
        <taxon>Methanomada group</taxon>
        <taxon>Methanobacteria</taxon>
        <taxon>Methanobacteriales</taxon>
        <taxon>Methanobacteriaceae</taxon>
        <taxon>Methanothermobacter</taxon>
    </lineage>
</organism>
<keyword evidence="4" id="KW-1185">Reference proteome</keyword>
<dbReference type="PROSITE" id="PS50005">
    <property type="entry name" value="TPR"/>
    <property type="match status" value="1"/>
</dbReference>
<sequence>MQGKTLQKLGKHKEALKCYEKALKIDPEYKKAKKALKELTIQKKSTINPNPRIKTSTQQE</sequence>
<dbReference type="KEGG" id="mth:MTH_67"/>
<name>O34794_METTH</name>
<dbReference type="SUPFAM" id="SSF48452">
    <property type="entry name" value="TPR-like"/>
    <property type="match status" value="1"/>
</dbReference>
<dbReference type="STRING" id="187420.MTH_67"/>
<dbReference type="GeneID" id="70676377"/>
<evidence type="ECO:0000256" key="1">
    <source>
        <dbReference type="PROSITE-ProRule" id="PRU00339"/>
    </source>
</evidence>
<reference evidence="2 4" key="1">
    <citation type="journal article" date="1997" name="J. Bacteriol.">
        <title>Complete genome sequence of Methanobacterium thermoautotrophicum deltaH: functional analysis and comparative genomics.</title>
        <authorList>
            <person name="Smith D.R."/>
            <person name="Doucette-Stamm L.A."/>
            <person name="Deloughery C."/>
            <person name="Lee H.-M."/>
            <person name="Dubois J."/>
            <person name="Aldredge T."/>
            <person name="Bashirzadeh R."/>
            <person name="Blakely D."/>
            <person name="Cook R."/>
            <person name="Gilbert K."/>
            <person name="Harrison D."/>
            <person name="Hoang L."/>
            <person name="Keagle P."/>
            <person name="Lumm W."/>
            <person name="Pothier B."/>
            <person name="Qiu D."/>
            <person name="Spadafora R."/>
            <person name="Vicare R."/>
            <person name="Wang Y."/>
            <person name="Wierzbowski J."/>
            <person name="Gibson R."/>
            <person name="Jiwani N."/>
            <person name="Caruso A."/>
            <person name="Bush D."/>
            <person name="Safer H."/>
            <person name="Patwell D."/>
            <person name="Prabhakar S."/>
            <person name="McDougall S."/>
            <person name="Shimer G."/>
            <person name="Goyal A."/>
            <person name="Pietrovski S."/>
            <person name="Church G.M."/>
            <person name="Daniels C.J."/>
            <person name="Mao J.-i."/>
            <person name="Rice P."/>
            <person name="Nolling J."/>
            <person name="Reeve J.N."/>
        </authorList>
    </citation>
    <scope>NUCLEOTIDE SEQUENCE [LARGE SCALE GENOMIC DNA]</scope>
    <source>
        <strain evidence="4">ATCC 29096 / DSM 1053 / JCM 10044 / NBRC 100330 / Delta H</strain>
        <strain evidence="2">Delta H</strain>
    </source>
</reference>
<dbReference type="PIR" id="B69189">
    <property type="entry name" value="B69189"/>
</dbReference>
<dbReference type="KEGG" id="mth:MTH_82"/>
<protein>
    <submittedName>
        <fullName evidence="2">Uncharacterized protein</fullName>
    </submittedName>
</protein>
<dbReference type="PROSITE" id="PS50293">
    <property type="entry name" value="TPR_REGION"/>
    <property type="match status" value="1"/>
</dbReference>
<evidence type="ECO:0000313" key="4">
    <source>
        <dbReference type="Proteomes" id="UP000005223"/>
    </source>
</evidence>
<dbReference type="HOGENOM" id="CLU_2930266_0_0_2"/>
<dbReference type="AlphaFoldDB" id="O34794"/>
<dbReference type="EnsemblBacteria" id="AAB84588">
    <property type="protein sequence ID" value="AAB84588"/>
    <property type="gene ID" value="MTH_82"/>
</dbReference>
<dbReference type="InterPro" id="IPR011990">
    <property type="entry name" value="TPR-like_helical_dom_sf"/>
</dbReference>
<dbReference type="EnsemblBacteria" id="AAB84581">
    <property type="protein sequence ID" value="AAB84581"/>
    <property type="gene ID" value="MTH_67"/>
</dbReference>
<dbReference type="EMBL" id="AE000666">
    <property type="protein sequence ID" value="AAB84588.1"/>
    <property type="molecule type" value="Genomic_DNA"/>
</dbReference>
<dbReference type="PaxDb" id="187420-MTH_67"/>
<dbReference type="EMBL" id="AE000666">
    <property type="protein sequence ID" value="AAB84581.1"/>
    <property type="molecule type" value="Genomic_DNA"/>
</dbReference>
<proteinExistence type="predicted"/>
<feature type="repeat" description="TPR" evidence="1">
    <location>
        <begin position="1"/>
        <end position="29"/>
    </location>
</feature>
<dbReference type="InterPro" id="IPR019734">
    <property type="entry name" value="TPR_rpt"/>
</dbReference>
<accession>O34794</accession>
<keyword evidence="1" id="KW-0802">TPR repeat</keyword>
<dbReference type="RefSeq" id="WP_010875707.1">
    <property type="nucleotide sequence ID" value="NC_000916.1"/>
</dbReference>
<dbReference type="Proteomes" id="UP000005223">
    <property type="component" value="Chromosome"/>
</dbReference>
<dbReference type="Gene3D" id="1.25.40.10">
    <property type="entry name" value="Tetratricopeptide repeat domain"/>
    <property type="match status" value="1"/>
</dbReference>
<dbReference type="Pfam" id="PF00515">
    <property type="entry name" value="TPR_1"/>
    <property type="match status" value="1"/>
</dbReference>
<evidence type="ECO:0000313" key="3">
    <source>
        <dbReference type="EMBL" id="AAB84588.1"/>
    </source>
</evidence>